<keyword evidence="1" id="KW-0175">Coiled coil</keyword>
<dbReference type="STRING" id="578462.A0A0L0RZY7"/>
<dbReference type="VEuPathDB" id="FungiDB:AMAG_17800"/>
<evidence type="ECO:0000256" key="1">
    <source>
        <dbReference type="SAM" id="Coils"/>
    </source>
</evidence>
<dbReference type="Gene3D" id="1.10.287.1490">
    <property type="match status" value="1"/>
</dbReference>
<proteinExistence type="predicted"/>
<feature type="compositionally biased region" description="Polar residues" evidence="2">
    <location>
        <begin position="8"/>
        <end position="23"/>
    </location>
</feature>
<dbReference type="Proteomes" id="UP000054350">
    <property type="component" value="Unassembled WGS sequence"/>
</dbReference>
<keyword evidence="4" id="KW-1185">Reference proteome</keyword>
<dbReference type="EMBL" id="GG745329">
    <property type="protein sequence ID" value="KNE55671.1"/>
    <property type="molecule type" value="Genomic_DNA"/>
</dbReference>
<organism evidence="3 4">
    <name type="scientific">Allomyces macrogynus (strain ATCC 38327)</name>
    <name type="common">Allomyces javanicus var. macrogynus</name>
    <dbReference type="NCBI Taxonomy" id="578462"/>
    <lineage>
        <taxon>Eukaryota</taxon>
        <taxon>Fungi</taxon>
        <taxon>Fungi incertae sedis</taxon>
        <taxon>Blastocladiomycota</taxon>
        <taxon>Blastocladiomycetes</taxon>
        <taxon>Blastocladiales</taxon>
        <taxon>Blastocladiaceae</taxon>
        <taxon>Allomyces</taxon>
    </lineage>
</organism>
<reference evidence="3 4" key="1">
    <citation type="submission" date="2009-11" db="EMBL/GenBank/DDBJ databases">
        <title>Annotation of Allomyces macrogynus ATCC 38327.</title>
        <authorList>
            <consortium name="The Broad Institute Genome Sequencing Platform"/>
            <person name="Russ C."/>
            <person name="Cuomo C."/>
            <person name="Burger G."/>
            <person name="Gray M.W."/>
            <person name="Holland P.W.H."/>
            <person name="King N."/>
            <person name="Lang F.B.F."/>
            <person name="Roger A.J."/>
            <person name="Ruiz-Trillo I."/>
            <person name="Young S.K."/>
            <person name="Zeng Q."/>
            <person name="Gargeya S."/>
            <person name="Fitzgerald M."/>
            <person name="Haas B."/>
            <person name="Abouelleil A."/>
            <person name="Alvarado L."/>
            <person name="Arachchi H.M."/>
            <person name="Berlin A."/>
            <person name="Chapman S.B."/>
            <person name="Gearin G."/>
            <person name="Goldberg J."/>
            <person name="Griggs A."/>
            <person name="Gujja S."/>
            <person name="Hansen M."/>
            <person name="Heiman D."/>
            <person name="Howarth C."/>
            <person name="Larimer J."/>
            <person name="Lui A."/>
            <person name="MacDonald P.J.P."/>
            <person name="McCowen C."/>
            <person name="Montmayeur A."/>
            <person name="Murphy C."/>
            <person name="Neiman D."/>
            <person name="Pearson M."/>
            <person name="Priest M."/>
            <person name="Roberts A."/>
            <person name="Saif S."/>
            <person name="Shea T."/>
            <person name="Sisk P."/>
            <person name="Stolte C."/>
            <person name="Sykes S."/>
            <person name="Wortman J."/>
            <person name="Nusbaum C."/>
            <person name="Birren B."/>
        </authorList>
    </citation>
    <scope>NUCLEOTIDE SEQUENCE [LARGE SCALE GENOMIC DNA]</scope>
    <source>
        <strain evidence="3 4">ATCC 38327</strain>
    </source>
</reference>
<feature type="region of interest" description="Disordered" evidence="2">
    <location>
        <begin position="1"/>
        <end position="23"/>
    </location>
</feature>
<sequence>MAEHIQTVEAQLQASRDQQATTESTAEQLHHELQEVNGRVAELEAARDRLLGLVEQMQEEHTETARDYDGKVAALESNVADLEASLAGRVAQVADLELQVHELQSQGRALQEEYQCVVANRDQLQEQVASLDVQLRQGTEREQSTVSALRTQLSNLEAEATRHVERLQQQLAAAQQEAADTQQRLDQAQAELEAVTTNLKATHGTLSAEARSLRDALAHYRMLLREVFAKLDAERDAREKVEWELKHKDALRVADDDPAVREYERYLKQLAEYELRVALELAVSASHMLPLVAEQVVDERNSAADERMFVVLLDTSACGRVDGPGRR</sequence>
<evidence type="ECO:0000313" key="4">
    <source>
        <dbReference type="Proteomes" id="UP000054350"/>
    </source>
</evidence>
<evidence type="ECO:0000313" key="3">
    <source>
        <dbReference type="EMBL" id="KNE55671.1"/>
    </source>
</evidence>
<dbReference type="AlphaFoldDB" id="A0A0L0RZY7"/>
<gene>
    <name evidence="3" type="ORF">AMAG_17800</name>
</gene>
<name>A0A0L0RZY7_ALLM3</name>
<feature type="coiled-coil region" evidence="1">
    <location>
        <begin position="26"/>
        <end position="198"/>
    </location>
</feature>
<protein>
    <submittedName>
        <fullName evidence="3">Uncharacterized protein</fullName>
    </submittedName>
</protein>
<reference evidence="4" key="2">
    <citation type="submission" date="2009-11" db="EMBL/GenBank/DDBJ databases">
        <title>The Genome Sequence of Allomyces macrogynus strain ATCC 38327.</title>
        <authorList>
            <consortium name="The Broad Institute Genome Sequencing Platform"/>
            <person name="Russ C."/>
            <person name="Cuomo C."/>
            <person name="Shea T."/>
            <person name="Young S.K."/>
            <person name="Zeng Q."/>
            <person name="Koehrsen M."/>
            <person name="Haas B."/>
            <person name="Borodovsky M."/>
            <person name="Guigo R."/>
            <person name="Alvarado L."/>
            <person name="Berlin A."/>
            <person name="Borenstein D."/>
            <person name="Chen Z."/>
            <person name="Engels R."/>
            <person name="Freedman E."/>
            <person name="Gellesch M."/>
            <person name="Goldberg J."/>
            <person name="Griggs A."/>
            <person name="Gujja S."/>
            <person name="Heiman D."/>
            <person name="Hepburn T."/>
            <person name="Howarth C."/>
            <person name="Jen D."/>
            <person name="Larson L."/>
            <person name="Lewis B."/>
            <person name="Mehta T."/>
            <person name="Park D."/>
            <person name="Pearson M."/>
            <person name="Roberts A."/>
            <person name="Saif S."/>
            <person name="Shenoy N."/>
            <person name="Sisk P."/>
            <person name="Stolte C."/>
            <person name="Sykes S."/>
            <person name="Walk T."/>
            <person name="White J."/>
            <person name="Yandava C."/>
            <person name="Burger G."/>
            <person name="Gray M.W."/>
            <person name="Holland P.W.H."/>
            <person name="King N."/>
            <person name="Lang F.B.F."/>
            <person name="Roger A.J."/>
            <person name="Ruiz-Trillo I."/>
            <person name="Lander E."/>
            <person name="Nusbaum C."/>
        </authorList>
    </citation>
    <scope>NUCLEOTIDE SEQUENCE [LARGE SCALE GENOMIC DNA]</scope>
    <source>
        <strain evidence="4">ATCC 38327</strain>
    </source>
</reference>
<evidence type="ECO:0000256" key="2">
    <source>
        <dbReference type="SAM" id="MobiDB-lite"/>
    </source>
</evidence>
<accession>A0A0L0RZY7</accession>